<evidence type="ECO:0000259" key="18">
    <source>
        <dbReference type="PROSITE" id="PS50013"/>
    </source>
</evidence>
<evidence type="ECO:0000256" key="11">
    <source>
        <dbReference type="ARBA" id="ARBA00022884"/>
    </source>
</evidence>
<keyword evidence="15" id="KW-0238">DNA-binding</keyword>
<dbReference type="InterPro" id="IPR012337">
    <property type="entry name" value="RNaseH-like_sf"/>
</dbReference>
<dbReference type="GO" id="GO:0015074">
    <property type="term" value="P:DNA integration"/>
    <property type="evidence" value="ECO:0007669"/>
    <property type="project" value="UniProtKB-KW"/>
</dbReference>
<dbReference type="GO" id="GO:0006310">
    <property type="term" value="P:DNA recombination"/>
    <property type="evidence" value="ECO:0007669"/>
    <property type="project" value="UniProtKB-KW"/>
</dbReference>
<dbReference type="SMART" id="SM00298">
    <property type="entry name" value="CHROMO"/>
    <property type="match status" value="1"/>
</dbReference>
<evidence type="ECO:0000313" key="22">
    <source>
        <dbReference type="Proteomes" id="UP000006757"/>
    </source>
</evidence>
<dbReference type="GO" id="GO:0003723">
    <property type="term" value="F:RNA binding"/>
    <property type="evidence" value="ECO:0007669"/>
    <property type="project" value="UniProtKB-KW"/>
</dbReference>
<evidence type="ECO:0000256" key="2">
    <source>
        <dbReference type="ARBA" id="ARBA00022670"/>
    </source>
</evidence>
<dbReference type="InParanoid" id="K1VUS1"/>
<dbReference type="GO" id="GO:0003964">
    <property type="term" value="F:RNA-directed DNA polymerase activity"/>
    <property type="evidence" value="ECO:0007669"/>
    <property type="project" value="UniProtKB-KW"/>
</dbReference>
<dbReference type="FunCoup" id="K1VUS1">
    <property type="interactions" value="2"/>
</dbReference>
<dbReference type="InterPro" id="IPR043502">
    <property type="entry name" value="DNA/RNA_pol_sf"/>
</dbReference>
<keyword evidence="12" id="KW-0229">DNA integration</keyword>
<dbReference type="EMBL" id="AMBO01000260">
    <property type="protein sequence ID" value="EKD03262.1"/>
    <property type="molecule type" value="Genomic_DNA"/>
</dbReference>
<evidence type="ECO:0000256" key="8">
    <source>
        <dbReference type="ARBA" id="ARBA00022759"/>
    </source>
</evidence>
<dbReference type="GO" id="GO:0046872">
    <property type="term" value="F:metal ion binding"/>
    <property type="evidence" value="ECO:0007669"/>
    <property type="project" value="UniProtKB-KW"/>
</dbReference>
<dbReference type="SUPFAM" id="SSF56672">
    <property type="entry name" value="DNA/RNA polymerases"/>
    <property type="match status" value="1"/>
</dbReference>
<dbReference type="Gene3D" id="2.40.50.40">
    <property type="match status" value="1"/>
</dbReference>
<dbReference type="EC" id="2.7.7.49" evidence="1"/>
<dbReference type="GO" id="GO:0005634">
    <property type="term" value="C:nucleus"/>
    <property type="evidence" value="ECO:0007669"/>
    <property type="project" value="UniProtKB-ARBA"/>
</dbReference>
<dbReference type="PANTHER" id="PTHR37984">
    <property type="entry name" value="PROTEIN CBG26694"/>
    <property type="match status" value="1"/>
</dbReference>
<dbReference type="InterPro" id="IPR036397">
    <property type="entry name" value="RNaseH_sf"/>
</dbReference>
<keyword evidence="16" id="KW-0233">DNA recombination</keyword>
<dbReference type="Proteomes" id="UP000006757">
    <property type="component" value="Unassembled WGS sequence"/>
</dbReference>
<dbReference type="CDD" id="cd00303">
    <property type="entry name" value="retropepsin_like"/>
    <property type="match status" value="1"/>
</dbReference>
<evidence type="ECO:0000256" key="16">
    <source>
        <dbReference type="ARBA" id="ARBA00023172"/>
    </source>
</evidence>
<dbReference type="CDD" id="cd01647">
    <property type="entry name" value="RT_LTR"/>
    <property type="match status" value="1"/>
</dbReference>
<dbReference type="InterPro" id="IPR056924">
    <property type="entry name" value="SH3_Tf2-1"/>
</dbReference>
<dbReference type="Pfam" id="PF24626">
    <property type="entry name" value="SH3_Tf2-1"/>
    <property type="match status" value="1"/>
</dbReference>
<protein>
    <recommendedName>
        <fullName evidence="1">RNA-directed DNA polymerase</fullName>
        <ecNumber evidence="1">2.7.7.49</ecNumber>
    </recommendedName>
</protein>
<organism evidence="21 22">
    <name type="scientific">Trichosporon asahii var. asahii (strain CBS 8904)</name>
    <name type="common">Yeast</name>
    <dbReference type="NCBI Taxonomy" id="1220162"/>
    <lineage>
        <taxon>Eukaryota</taxon>
        <taxon>Fungi</taxon>
        <taxon>Dikarya</taxon>
        <taxon>Basidiomycota</taxon>
        <taxon>Agaricomycotina</taxon>
        <taxon>Tremellomycetes</taxon>
        <taxon>Trichosporonales</taxon>
        <taxon>Trichosporonaceae</taxon>
        <taxon>Trichosporon</taxon>
    </lineage>
</organism>
<keyword evidence="22" id="KW-1185">Reference proteome</keyword>
<dbReference type="Gene3D" id="3.30.420.10">
    <property type="entry name" value="Ribonuclease H-like superfamily/Ribonuclease H"/>
    <property type="match status" value="1"/>
</dbReference>
<evidence type="ECO:0000256" key="4">
    <source>
        <dbReference type="ARBA" id="ARBA00022695"/>
    </source>
</evidence>
<evidence type="ECO:0000313" key="21">
    <source>
        <dbReference type="EMBL" id="EKD03262.1"/>
    </source>
</evidence>
<dbReference type="Pfam" id="PF17917">
    <property type="entry name" value="RT_RNaseH"/>
    <property type="match status" value="1"/>
</dbReference>
<comment type="caution">
    <text evidence="21">The sequence shown here is derived from an EMBL/GenBank/DDBJ whole genome shotgun (WGS) entry which is preliminary data.</text>
</comment>
<keyword evidence="8" id="KW-0255">Endonuclease</keyword>
<dbReference type="Pfam" id="PF00385">
    <property type="entry name" value="Chromo"/>
    <property type="match status" value="1"/>
</dbReference>
<reference evidence="21 22" key="1">
    <citation type="journal article" date="2012" name="Eukaryot. Cell">
        <title>Genome sequence of the Trichosporon asahii environmental strain CBS 8904.</title>
        <authorList>
            <person name="Yang R.Y."/>
            <person name="Li H.T."/>
            <person name="Zhu H."/>
            <person name="Zhou G.P."/>
            <person name="Wang M."/>
            <person name="Wang L."/>
        </authorList>
    </citation>
    <scope>NUCLEOTIDE SEQUENCE [LARGE SCALE GENOMIC DNA]</scope>
    <source>
        <strain evidence="21 22">CBS 8904</strain>
    </source>
</reference>
<dbReference type="FunFam" id="3.30.70.270:FF:000020">
    <property type="entry name" value="Transposon Tf2-6 polyprotein-like Protein"/>
    <property type="match status" value="1"/>
</dbReference>
<dbReference type="HOGENOM" id="CLU_000384_38_1_1"/>
<keyword evidence="14" id="KW-0239">DNA-directed DNA polymerase</keyword>
<name>K1VUS1_TRIAC</name>
<dbReference type="OrthoDB" id="3341476at2759"/>
<evidence type="ECO:0000256" key="15">
    <source>
        <dbReference type="ARBA" id="ARBA00023125"/>
    </source>
</evidence>
<keyword evidence="10" id="KW-0460">Magnesium</keyword>
<keyword evidence="2" id="KW-0645">Protease</keyword>
<evidence type="ECO:0000256" key="10">
    <source>
        <dbReference type="ARBA" id="ARBA00022842"/>
    </source>
</evidence>
<dbReference type="OMA" id="INEESTW"/>
<dbReference type="InterPro" id="IPR000477">
    <property type="entry name" value="RT_dom"/>
</dbReference>
<dbReference type="InterPro" id="IPR016197">
    <property type="entry name" value="Chromo-like_dom_sf"/>
</dbReference>
<evidence type="ECO:0000256" key="6">
    <source>
        <dbReference type="ARBA" id="ARBA00022723"/>
    </source>
</evidence>
<dbReference type="InterPro" id="IPR001584">
    <property type="entry name" value="Integrase_cat-core"/>
</dbReference>
<dbReference type="PROSITE" id="PS50878">
    <property type="entry name" value="RT_POL"/>
    <property type="match status" value="1"/>
</dbReference>
<dbReference type="GO" id="GO:0003677">
    <property type="term" value="F:DNA binding"/>
    <property type="evidence" value="ECO:0007669"/>
    <property type="project" value="UniProtKB-KW"/>
</dbReference>
<dbReference type="SUPFAM" id="SSF53098">
    <property type="entry name" value="Ribonuclease H-like"/>
    <property type="match status" value="1"/>
</dbReference>
<dbReference type="Pfam" id="PF00078">
    <property type="entry name" value="RVT_1"/>
    <property type="match status" value="1"/>
</dbReference>
<dbReference type="InterPro" id="IPR043128">
    <property type="entry name" value="Rev_trsase/Diguanyl_cyclase"/>
</dbReference>
<dbReference type="AlphaFoldDB" id="K1VUS1"/>
<dbReference type="Gene3D" id="3.30.70.270">
    <property type="match status" value="2"/>
</dbReference>
<dbReference type="GO" id="GO:0003887">
    <property type="term" value="F:DNA-directed DNA polymerase activity"/>
    <property type="evidence" value="ECO:0007669"/>
    <property type="project" value="UniProtKB-KW"/>
</dbReference>
<evidence type="ECO:0000256" key="12">
    <source>
        <dbReference type="ARBA" id="ARBA00022908"/>
    </source>
</evidence>
<evidence type="ECO:0000259" key="20">
    <source>
        <dbReference type="PROSITE" id="PS50994"/>
    </source>
</evidence>
<dbReference type="GO" id="GO:0006338">
    <property type="term" value="P:chromatin remodeling"/>
    <property type="evidence" value="ECO:0007669"/>
    <property type="project" value="UniProtKB-ARBA"/>
</dbReference>
<dbReference type="PROSITE" id="PS50994">
    <property type="entry name" value="INTEGRASE"/>
    <property type="match status" value="1"/>
</dbReference>
<keyword evidence="3" id="KW-0808">Transferase</keyword>
<dbReference type="GO" id="GO:0006508">
    <property type="term" value="P:proteolysis"/>
    <property type="evidence" value="ECO:0007669"/>
    <property type="project" value="UniProtKB-KW"/>
</dbReference>
<dbReference type="STRING" id="1220162.K1VUS1"/>
<feature type="domain" description="Chromo" evidence="18">
    <location>
        <begin position="1110"/>
        <end position="1174"/>
    </location>
</feature>
<sequence length="1175" mass="134616">MYTRELLESCAKQVRFPQPTTRDTQENYSLVTVSVGISYVQERTRALLDCGALGDFVSRAFVERHAIPTLKKRRASRLKLADGSTPTTLDEEVILEVNLGGDFRPYRARFTVVPTLVQPVILGMPFFYKETPLIDWRTGSVAARPRSITERAQAREEEGGLRVPADPLPEGALEDGDTLIAVSWQEGDASGGRVTRAEYVPDYYHEFMDVFSEETASQLPPHRPFDHTIVLEEGKTLGYGPLYPISEKEAAELRAYLAEMQEKGFIVPSSSPAGSPILFVKKKDGSLRLCVDYRKLNAVTVKNRYPLPLIGDLLDQLRQAKVYSKIDLRGAYHLLRIAEGDEWKTAFRTKYGAFEYKVMPFGLTNAPASFQHLMNHIFRDMLDISVIVYLDDILIFSQNETEHRGHVREVLRRLRENNLSAKPEKCEFHTDRVEFLGFIVTPDGIEMDPGKVAGVVSWPTPTNLKELQSFLGFINFYRRFIHQFSMVARPLHELTRKEVPFEWTPARAAAFDELKTRITSAPILRHFNPDHETMVETDASDYALGAVLSQRGPGEEWRPVAFLSRGMTPPELNYPVHDKEFLAIFWSFNEWRHYLEGCNVRVEVLTDHRSLEYFLTTKQLNRRQARWAEFMADFHFQISYRPGAKATKPDALSRRADHRPGDTAATSLSRELNEHNHRPLLTDEQLILTLEDSGLWTDILEAQEDDQEARRLTDEGVLTRRPDEGLYYGERLYVPAALRPHVLADQHSTAAAGHPGIKGTRLNVKKLYWWPGWSTDSDEYVKGCIDCQRTKHSRTKATGLLRPLPVPDRAWVDISLDHLTGLGQSKGYDAVLVVVDRFTKMAVFVPCHKTDQAADFAGQFMRWVYPRFGLPDSIVSDRGPLFVSGFWDTLTELLGTKRKLSSAAHPQTDGQSEIVNQWLTQFLRIFSNYEQDDWADLLPQAEFAYNSTPHSAIGMTPFEAHSGRRPRRSFLEPPRSETRDGDPAAVNWYEEMTRVHQRVGEAIQRAQAEYKRQFDKGRREAPFKEGELVWLSGENIQRLRDVKKLDYKQLGPYRISEAVGPNAYRLELPAYLRVFNVFHSSLLKPFHKDTVTTRPPPRTKPAHPAPDDLYEVEDIVGRSRGRHPTNRRSVWLWEVKWKGYPSSRNTREPRESLEHLDAFQRFENARLASGKRPRQ</sequence>
<evidence type="ECO:0000256" key="14">
    <source>
        <dbReference type="ARBA" id="ARBA00022932"/>
    </source>
</evidence>
<feature type="domain" description="Reverse transcriptase" evidence="19">
    <location>
        <begin position="261"/>
        <end position="440"/>
    </location>
</feature>
<keyword evidence="7" id="KW-0064">Aspartyl protease</keyword>
<dbReference type="PANTHER" id="PTHR37984:SF5">
    <property type="entry name" value="PROTEIN NYNRIN-LIKE"/>
    <property type="match status" value="1"/>
</dbReference>
<keyword evidence="13" id="KW-0695">RNA-directed DNA polymerase</keyword>
<evidence type="ECO:0000256" key="5">
    <source>
        <dbReference type="ARBA" id="ARBA00022722"/>
    </source>
</evidence>
<dbReference type="InterPro" id="IPR041373">
    <property type="entry name" value="RT_RNaseH"/>
</dbReference>
<feature type="domain" description="Integrase catalytic" evidence="20">
    <location>
        <begin position="801"/>
        <end position="965"/>
    </location>
</feature>
<dbReference type="GO" id="GO:0004519">
    <property type="term" value="F:endonuclease activity"/>
    <property type="evidence" value="ECO:0007669"/>
    <property type="project" value="UniProtKB-KW"/>
</dbReference>
<proteinExistence type="predicted"/>
<dbReference type="InterPro" id="IPR041588">
    <property type="entry name" value="Integrase_H2C2"/>
</dbReference>
<dbReference type="InterPro" id="IPR050951">
    <property type="entry name" value="Retrovirus_Pol_polyprotein"/>
</dbReference>
<dbReference type="PROSITE" id="PS50013">
    <property type="entry name" value="CHROMO_2"/>
    <property type="match status" value="1"/>
</dbReference>
<dbReference type="CDD" id="cd09274">
    <property type="entry name" value="RNase_HI_RT_Ty3"/>
    <property type="match status" value="1"/>
</dbReference>
<keyword evidence="9" id="KW-0378">Hydrolase</keyword>
<accession>K1VUS1</accession>
<dbReference type="Gene3D" id="3.10.10.10">
    <property type="entry name" value="HIV Type 1 Reverse Transcriptase, subunit A, domain 1"/>
    <property type="match status" value="1"/>
</dbReference>
<dbReference type="InterPro" id="IPR023780">
    <property type="entry name" value="Chromo_domain"/>
</dbReference>
<dbReference type="SUPFAM" id="SSF54160">
    <property type="entry name" value="Chromo domain-like"/>
    <property type="match status" value="1"/>
</dbReference>
<dbReference type="InterPro" id="IPR021109">
    <property type="entry name" value="Peptidase_aspartic_dom_sf"/>
</dbReference>
<keyword evidence="5" id="KW-0540">Nuclease</keyword>
<keyword evidence="4" id="KW-0548">Nucleotidyltransferase</keyword>
<evidence type="ECO:0000256" key="3">
    <source>
        <dbReference type="ARBA" id="ARBA00022679"/>
    </source>
</evidence>
<evidence type="ECO:0000256" key="9">
    <source>
        <dbReference type="ARBA" id="ARBA00022801"/>
    </source>
</evidence>
<dbReference type="Pfam" id="PF17921">
    <property type="entry name" value="Integrase_H2C2"/>
    <property type="match status" value="1"/>
</dbReference>
<dbReference type="GO" id="GO:0004190">
    <property type="term" value="F:aspartic-type endopeptidase activity"/>
    <property type="evidence" value="ECO:0007669"/>
    <property type="project" value="UniProtKB-KW"/>
</dbReference>
<keyword evidence="11" id="KW-0694">RNA-binding</keyword>
<feature type="region of interest" description="Disordered" evidence="17">
    <location>
        <begin position="956"/>
        <end position="982"/>
    </location>
</feature>
<dbReference type="eggNOG" id="KOG0017">
    <property type="taxonomic scope" value="Eukaryota"/>
</dbReference>
<evidence type="ECO:0000256" key="13">
    <source>
        <dbReference type="ARBA" id="ARBA00022918"/>
    </source>
</evidence>
<keyword evidence="6" id="KW-0479">Metal-binding</keyword>
<evidence type="ECO:0000259" key="19">
    <source>
        <dbReference type="PROSITE" id="PS50878"/>
    </source>
</evidence>
<evidence type="ECO:0000256" key="1">
    <source>
        <dbReference type="ARBA" id="ARBA00012493"/>
    </source>
</evidence>
<gene>
    <name evidence="21" type="ORF">A1Q2_02372</name>
</gene>
<dbReference type="Gene3D" id="1.10.340.70">
    <property type="match status" value="1"/>
</dbReference>
<feature type="compositionally biased region" description="Basic and acidic residues" evidence="17">
    <location>
        <begin position="647"/>
        <end position="661"/>
    </location>
</feature>
<evidence type="ECO:0000256" key="7">
    <source>
        <dbReference type="ARBA" id="ARBA00022750"/>
    </source>
</evidence>
<feature type="region of interest" description="Disordered" evidence="17">
    <location>
        <begin position="646"/>
        <end position="674"/>
    </location>
</feature>
<dbReference type="InterPro" id="IPR000953">
    <property type="entry name" value="Chromo/chromo_shadow_dom"/>
</dbReference>
<evidence type="ECO:0000256" key="17">
    <source>
        <dbReference type="SAM" id="MobiDB-lite"/>
    </source>
</evidence>
<dbReference type="Gene3D" id="2.40.70.10">
    <property type="entry name" value="Acid Proteases"/>
    <property type="match status" value="1"/>
</dbReference>